<sequence length="394" mass="44093">MYRFSLSTRDFNTRLKFIRQDGIKFYDPHTNIEQVPRDIQPTRIRTEMISKTWNNTIIESEIKFDIVSRNFFGILSPEVMSVLPADIRSIIELMNNEEITLYEGNKYPIALMDGQFQASYPLHNSRFLPDPFANVNKFTSPLISTVSSVTNVNEDQSHNQNNNQNGKSGLQFSKANPQYICAVITATTGMPCRRAVTANGKRCMYHRSTPRVTCHTDGKSCTNSESEASRLAQQTVVTESCTITSDSNAQSIIAPSENVCAQCLSATVPSAMISPDDLLPCPNDYTIKCSQCQRKFHPLCLTLSQPRLSRLLVAMESYQWQCNDCKTCVICRSSGDEATLLICDDCDRGWHLDCSSPKVTEVPSDLWLCSLCAQCDSCGEKAVSLNNAANNYHH</sequence>
<evidence type="ECO:0000313" key="1">
    <source>
        <dbReference type="EMBL" id="CAG8766693.1"/>
    </source>
</evidence>
<evidence type="ECO:0000313" key="2">
    <source>
        <dbReference type="Proteomes" id="UP000789920"/>
    </source>
</evidence>
<protein>
    <submittedName>
        <fullName evidence="1">3475_t:CDS:1</fullName>
    </submittedName>
</protein>
<dbReference type="Proteomes" id="UP000789920">
    <property type="component" value="Unassembled WGS sequence"/>
</dbReference>
<feature type="non-terminal residue" evidence="1">
    <location>
        <position position="394"/>
    </location>
</feature>
<name>A0ACA9QW49_9GLOM</name>
<keyword evidence="2" id="KW-1185">Reference proteome</keyword>
<organism evidence="1 2">
    <name type="scientific">Racocetra persica</name>
    <dbReference type="NCBI Taxonomy" id="160502"/>
    <lineage>
        <taxon>Eukaryota</taxon>
        <taxon>Fungi</taxon>
        <taxon>Fungi incertae sedis</taxon>
        <taxon>Mucoromycota</taxon>
        <taxon>Glomeromycotina</taxon>
        <taxon>Glomeromycetes</taxon>
        <taxon>Diversisporales</taxon>
        <taxon>Gigasporaceae</taxon>
        <taxon>Racocetra</taxon>
    </lineage>
</organism>
<proteinExistence type="predicted"/>
<reference evidence="1" key="1">
    <citation type="submission" date="2021-06" db="EMBL/GenBank/DDBJ databases">
        <authorList>
            <person name="Kallberg Y."/>
            <person name="Tangrot J."/>
            <person name="Rosling A."/>
        </authorList>
    </citation>
    <scope>NUCLEOTIDE SEQUENCE</scope>
    <source>
        <strain evidence="1">MA461A</strain>
    </source>
</reference>
<comment type="caution">
    <text evidence="1">The sequence shown here is derived from an EMBL/GenBank/DDBJ whole genome shotgun (WGS) entry which is preliminary data.</text>
</comment>
<accession>A0ACA9QW49</accession>
<gene>
    <name evidence="1" type="ORF">RPERSI_LOCUS15888</name>
</gene>
<dbReference type="EMBL" id="CAJVQC010038642">
    <property type="protein sequence ID" value="CAG8766693.1"/>
    <property type="molecule type" value="Genomic_DNA"/>
</dbReference>